<dbReference type="PANTHER" id="PTHR10374">
    <property type="entry name" value="LACTOYLGLUTATHIONE LYASE GLYOXALASE I"/>
    <property type="match status" value="1"/>
</dbReference>
<dbReference type="CDD" id="cd07233">
    <property type="entry name" value="GlxI_Zn"/>
    <property type="match status" value="1"/>
</dbReference>
<evidence type="ECO:0000313" key="10">
    <source>
        <dbReference type="EMBL" id="TPX50415.1"/>
    </source>
</evidence>
<reference evidence="12 13" key="1">
    <citation type="journal article" date="2019" name="Sci. Rep.">
        <title>Comparative genomics of chytrid fungi reveal insights into the obligate biotrophic and pathogenic lifestyle of Synchytrium endobioticum.</title>
        <authorList>
            <person name="van de Vossenberg B.T.L.H."/>
            <person name="Warris S."/>
            <person name="Nguyen H.D.T."/>
            <person name="van Gent-Pelzer M.P.E."/>
            <person name="Joly D.L."/>
            <person name="van de Geest H.C."/>
            <person name="Bonants P.J.M."/>
            <person name="Smith D.S."/>
            <person name="Levesque C.A."/>
            <person name="van der Lee T.A.J."/>
        </authorList>
    </citation>
    <scope>NUCLEOTIDE SEQUENCE [LARGE SCALE GENOMIC DNA]</scope>
    <source>
        <strain evidence="10 13">LEV6574</strain>
        <strain evidence="11 12">MB42</strain>
    </source>
</reference>
<dbReference type="EMBL" id="QEAM01000018">
    <property type="protein sequence ID" value="TPX50415.1"/>
    <property type="molecule type" value="Genomic_DNA"/>
</dbReference>
<feature type="domain" description="VOC" evidence="8">
    <location>
        <begin position="1"/>
        <end position="143"/>
    </location>
</feature>
<evidence type="ECO:0000313" key="9">
    <source>
        <dbReference type="EMBL" id="TPX49760.1"/>
    </source>
</evidence>
<feature type="binding site" evidence="7">
    <location>
        <position position="139"/>
    </location>
    <ligand>
        <name>Zn(2+)</name>
        <dbReference type="ChEBI" id="CHEBI:29105"/>
        <note>ligand shared between dimeric partners</note>
    </ligand>
</feature>
<comment type="caution">
    <text evidence="10">The sequence shown here is derived from an EMBL/GenBank/DDBJ whole genome shotgun (WGS) entry which is preliminary data.</text>
</comment>
<comment type="cofactor">
    <cofactor evidence="7">
        <name>Zn(2+)</name>
        <dbReference type="ChEBI" id="CHEBI:29105"/>
    </cofactor>
    <text evidence="7">Binds 1 zinc ion per subunit. In the homodimer, two zinc ions are bound between subunits.</text>
</comment>
<evidence type="ECO:0000256" key="1">
    <source>
        <dbReference type="ARBA" id="ARBA00022833"/>
    </source>
</evidence>
<evidence type="ECO:0000256" key="4">
    <source>
        <dbReference type="ARBA" id="ARBA00032460"/>
    </source>
</evidence>
<dbReference type="Proteomes" id="UP000317494">
    <property type="component" value="Unassembled WGS sequence"/>
</dbReference>
<dbReference type="Proteomes" id="UP000320475">
    <property type="component" value="Unassembled WGS sequence"/>
</dbReference>
<dbReference type="SUPFAM" id="SSF54593">
    <property type="entry name" value="Glyoxalase/Bleomycin resistance protein/Dihydroxybiphenyl dioxygenase"/>
    <property type="match status" value="1"/>
</dbReference>
<evidence type="ECO:0000256" key="5">
    <source>
        <dbReference type="ARBA" id="ARBA00033298"/>
    </source>
</evidence>
<dbReference type="STRING" id="286115.A0A507DGG5"/>
<evidence type="ECO:0000313" key="11">
    <source>
        <dbReference type="EMBL" id="TPX54262.1"/>
    </source>
</evidence>
<dbReference type="GO" id="GO:0046872">
    <property type="term" value="F:metal ion binding"/>
    <property type="evidence" value="ECO:0007669"/>
    <property type="project" value="UniProtKB-KW"/>
</dbReference>
<accession>A0A507DGG5</accession>
<evidence type="ECO:0000313" key="12">
    <source>
        <dbReference type="Proteomes" id="UP000317494"/>
    </source>
</evidence>
<sequence length="152" mass="17256">MYRVKDPKRSIEFYENVIGMTHIIEMKMPAGNFSLHFLGFRVPAEVLKGSDEDRKAYVFSQKGILELTHNWGTEDDPNQSYKVGNADGVGYGHIAIVVDDLDAAVERMDKMGVRWIKKPQDGSMKTIAFVADPDGYWIELLPRNTNKNGFSR</sequence>
<feature type="binding site" evidence="7">
    <location>
        <position position="66"/>
    </location>
    <ligand>
        <name>Zn(2+)</name>
        <dbReference type="ChEBI" id="CHEBI:29105"/>
        <note>ligand shared between dimeric partners</note>
    </ligand>
</feature>
<dbReference type="NCBIfam" id="TIGR00068">
    <property type="entry name" value="glyox_I"/>
    <property type="match status" value="1"/>
</dbReference>
<dbReference type="PANTHER" id="PTHR10374:SF30">
    <property type="entry name" value="LACTOYLGLUTATHIONE LYASE"/>
    <property type="match status" value="1"/>
</dbReference>
<dbReference type="GO" id="GO:0004462">
    <property type="term" value="F:lactoylglutathione lyase activity"/>
    <property type="evidence" value="ECO:0007669"/>
    <property type="project" value="InterPro"/>
</dbReference>
<keyword evidence="7" id="KW-0479">Metal-binding</keyword>
<feature type="active site" description="Proton donor/acceptor" evidence="6">
    <location>
        <position position="139"/>
    </location>
</feature>
<dbReference type="Pfam" id="PF00903">
    <property type="entry name" value="Glyoxalase"/>
    <property type="match status" value="1"/>
</dbReference>
<evidence type="ECO:0000313" key="13">
    <source>
        <dbReference type="Proteomes" id="UP000320475"/>
    </source>
</evidence>
<dbReference type="InterPro" id="IPR004360">
    <property type="entry name" value="Glyas_Fos-R_dOase_dom"/>
</dbReference>
<keyword evidence="10" id="KW-0456">Lyase</keyword>
<feature type="binding site" evidence="7">
    <location>
        <position position="93"/>
    </location>
    <ligand>
        <name>Zn(2+)</name>
        <dbReference type="ChEBI" id="CHEBI:29105"/>
        <note>ligand shared between dimeric partners</note>
    </ligand>
</feature>
<protein>
    <recommendedName>
        <fullName evidence="3">Aldoketomutase</fullName>
    </recommendedName>
    <alternativeName>
        <fullName evidence="2">Ketone-aldehyde mutase</fullName>
    </alternativeName>
    <alternativeName>
        <fullName evidence="4">Methylglyoxalase</fullName>
    </alternativeName>
    <alternativeName>
        <fullName evidence="5">S-D-lactoylglutathione methylglyoxal lyase</fullName>
    </alternativeName>
</protein>
<keyword evidence="1 7" id="KW-0862">Zinc</keyword>
<dbReference type="EMBL" id="QEAM01000028">
    <property type="protein sequence ID" value="TPX49760.1"/>
    <property type="molecule type" value="Genomic_DNA"/>
</dbReference>
<organism evidence="10 13">
    <name type="scientific">Synchytrium endobioticum</name>
    <dbReference type="NCBI Taxonomy" id="286115"/>
    <lineage>
        <taxon>Eukaryota</taxon>
        <taxon>Fungi</taxon>
        <taxon>Fungi incertae sedis</taxon>
        <taxon>Chytridiomycota</taxon>
        <taxon>Chytridiomycota incertae sedis</taxon>
        <taxon>Chytridiomycetes</taxon>
        <taxon>Synchytriales</taxon>
        <taxon>Synchytriaceae</taxon>
        <taxon>Synchytrium</taxon>
    </lineage>
</organism>
<evidence type="ECO:0000256" key="6">
    <source>
        <dbReference type="PIRSR" id="PIRSR604361-1"/>
    </source>
</evidence>
<dbReference type="OrthoDB" id="16820at2759"/>
<dbReference type="InterPro" id="IPR037523">
    <property type="entry name" value="VOC_core"/>
</dbReference>
<evidence type="ECO:0000256" key="7">
    <source>
        <dbReference type="PIRSR" id="PIRSR604361-3"/>
    </source>
</evidence>
<evidence type="ECO:0000256" key="3">
    <source>
        <dbReference type="ARBA" id="ARBA00030892"/>
    </source>
</evidence>
<dbReference type="AlphaFoldDB" id="A0A507DGG5"/>
<dbReference type="InterPro" id="IPR029068">
    <property type="entry name" value="Glyas_Bleomycin-R_OHBP_Dase"/>
</dbReference>
<dbReference type="InterPro" id="IPR004361">
    <property type="entry name" value="Glyoxalase_1"/>
</dbReference>
<name>A0A507DGG5_9FUNG</name>
<keyword evidence="12" id="KW-1185">Reference proteome</keyword>
<proteinExistence type="predicted"/>
<dbReference type="VEuPathDB" id="FungiDB:SeMB42_g00361"/>
<dbReference type="Gene3D" id="3.10.180.10">
    <property type="entry name" value="2,3-Dihydroxybiphenyl 1,2-Dioxygenase, domain 1"/>
    <property type="match status" value="1"/>
</dbReference>
<evidence type="ECO:0000256" key="2">
    <source>
        <dbReference type="ARBA" id="ARBA00030291"/>
    </source>
</evidence>
<dbReference type="EMBL" id="QEAN01000007">
    <property type="protein sequence ID" value="TPX54262.1"/>
    <property type="molecule type" value="Genomic_DNA"/>
</dbReference>
<dbReference type="PROSITE" id="PS51819">
    <property type="entry name" value="VOC"/>
    <property type="match status" value="1"/>
</dbReference>
<evidence type="ECO:0000259" key="8">
    <source>
        <dbReference type="PROSITE" id="PS51819"/>
    </source>
</evidence>
<gene>
    <name evidence="10" type="primary">GLO1</name>
    <name evidence="10" type="ORF">SeLEV6574_g00928</name>
    <name evidence="9" type="ORF">SeLEV6574_g01298</name>
    <name evidence="11" type="ORF">SeMB42_g00361</name>
</gene>